<name>A0A9D6Z3W4_9BACT</name>
<dbReference type="EMBL" id="JACRDE010000332">
    <property type="protein sequence ID" value="MBI5250319.1"/>
    <property type="molecule type" value="Genomic_DNA"/>
</dbReference>
<evidence type="ECO:0000259" key="3">
    <source>
        <dbReference type="PROSITE" id="PS50894"/>
    </source>
</evidence>
<reference evidence="4" key="1">
    <citation type="submission" date="2020-07" db="EMBL/GenBank/DDBJ databases">
        <title>Huge and variable diversity of episymbiotic CPR bacteria and DPANN archaea in groundwater ecosystems.</title>
        <authorList>
            <person name="He C.Y."/>
            <person name="Keren R."/>
            <person name="Whittaker M."/>
            <person name="Farag I.F."/>
            <person name="Doudna J."/>
            <person name="Cate J.H.D."/>
            <person name="Banfield J.F."/>
        </authorList>
    </citation>
    <scope>NUCLEOTIDE SEQUENCE</scope>
    <source>
        <strain evidence="4">NC_groundwater_1664_Pr3_B-0.1um_52_9</strain>
    </source>
</reference>
<protein>
    <submittedName>
        <fullName evidence="4">Hpt domain-containing protein</fullName>
    </submittedName>
</protein>
<evidence type="ECO:0000256" key="1">
    <source>
        <dbReference type="PROSITE-ProRule" id="PRU00110"/>
    </source>
</evidence>
<sequence>MRTFDPTDLLNCLEGDEEAFREIKELFFQSVRCQIDAIYGALEDRDCAQLVRRFHTIKGACANFGAKLMTELSQELELAAKSGDLDKVRDLLDKLDQEFAGIKELVSNFKFSANTVEGRHE</sequence>
<dbReference type="SMART" id="SM00073">
    <property type="entry name" value="HPT"/>
    <property type="match status" value="1"/>
</dbReference>
<feature type="modified residue" description="Phosphohistidine" evidence="1">
    <location>
        <position position="55"/>
    </location>
</feature>
<accession>A0A9D6Z3W4</accession>
<proteinExistence type="predicted"/>
<feature type="domain" description="HPt" evidence="3">
    <location>
        <begin position="16"/>
        <end position="109"/>
    </location>
</feature>
<evidence type="ECO:0000313" key="5">
    <source>
        <dbReference type="Proteomes" id="UP000807825"/>
    </source>
</evidence>
<comment type="caution">
    <text evidence="4">The sequence shown here is derived from an EMBL/GenBank/DDBJ whole genome shotgun (WGS) entry which is preliminary data.</text>
</comment>
<dbReference type="SUPFAM" id="SSF47226">
    <property type="entry name" value="Histidine-containing phosphotransfer domain, HPT domain"/>
    <property type="match status" value="1"/>
</dbReference>
<dbReference type="Pfam" id="PF01627">
    <property type="entry name" value="Hpt"/>
    <property type="match status" value="1"/>
</dbReference>
<feature type="coiled-coil region" evidence="2">
    <location>
        <begin position="78"/>
        <end position="105"/>
    </location>
</feature>
<gene>
    <name evidence="4" type="ORF">HY912_12565</name>
</gene>
<dbReference type="InterPro" id="IPR036641">
    <property type="entry name" value="HPT_dom_sf"/>
</dbReference>
<evidence type="ECO:0000313" key="4">
    <source>
        <dbReference type="EMBL" id="MBI5250319.1"/>
    </source>
</evidence>
<dbReference type="GO" id="GO:0004672">
    <property type="term" value="F:protein kinase activity"/>
    <property type="evidence" value="ECO:0007669"/>
    <property type="project" value="UniProtKB-ARBA"/>
</dbReference>
<dbReference type="Proteomes" id="UP000807825">
    <property type="component" value="Unassembled WGS sequence"/>
</dbReference>
<keyword evidence="2" id="KW-0175">Coiled coil</keyword>
<dbReference type="Gene3D" id="1.20.120.160">
    <property type="entry name" value="HPT domain"/>
    <property type="match status" value="1"/>
</dbReference>
<organism evidence="4 5">
    <name type="scientific">Desulfomonile tiedjei</name>
    <dbReference type="NCBI Taxonomy" id="2358"/>
    <lineage>
        <taxon>Bacteria</taxon>
        <taxon>Pseudomonadati</taxon>
        <taxon>Thermodesulfobacteriota</taxon>
        <taxon>Desulfomonilia</taxon>
        <taxon>Desulfomonilales</taxon>
        <taxon>Desulfomonilaceae</taxon>
        <taxon>Desulfomonile</taxon>
    </lineage>
</organism>
<dbReference type="InterPro" id="IPR008207">
    <property type="entry name" value="Sig_transdc_His_kin_Hpt_dom"/>
</dbReference>
<dbReference type="GO" id="GO:0000160">
    <property type="term" value="P:phosphorelay signal transduction system"/>
    <property type="evidence" value="ECO:0007669"/>
    <property type="project" value="InterPro"/>
</dbReference>
<dbReference type="AlphaFoldDB" id="A0A9D6Z3W4"/>
<dbReference type="CDD" id="cd00088">
    <property type="entry name" value="HPT"/>
    <property type="match status" value="1"/>
</dbReference>
<evidence type="ECO:0000256" key="2">
    <source>
        <dbReference type="SAM" id="Coils"/>
    </source>
</evidence>
<keyword evidence="1" id="KW-0597">Phosphoprotein</keyword>
<dbReference type="PROSITE" id="PS50894">
    <property type="entry name" value="HPT"/>
    <property type="match status" value="1"/>
</dbReference>